<feature type="domain" description="HTH tetR-type" evidence="5">
    <location>
        <begin position="1"/>
        <end position="61"/>
    </location>
</feature>
<dbReference type="PROSITE" id="PS01081">
    <property type="entry name" value="HTH_TETR_1"/>
    <property type="match status" value="1"/>
</dbReference>
<dbReference type="InterPro" id="IPR050109">
    <property type="entry name" value="HTH-type_TetR-like_transc_reg"/>
</dbReference>
<dbReference type="SUPFAM" id="SSF48498">
    <property type="entry name" value="Tetracyclin repressor-like, C-terminal domain"/>
    <property type="match status" value="1"/>
</dbReference>
<dbReference type="EMBL" id="VDFC01000162">
    <property type="protein sequence ID" value="KAA0912392.1"/>
    <property type="molecule type" value="Genomic_DNA"/>
</dbReference>
<dbReference type="AlphaFoldDB" id="A0A5A9Z5J4"/>
<feature type="non-terminal residue" evidence="6">
    <location>
        <position position="1"/>
    </location>
</feature>
<gene>
    <name evidence="6" type="ORF">FGF04_38850</name>
</gene>
<dbReference type="InterPro" id="IPR009057">
    <property type="entry name" value="Homeodomain-like_sf"/>
</dbReference>
<keyword evidence="7" id="KW-1185">Reference proteome</keyword>
<dbReference type="Pfam" id="PF00440">
    <property type="entry name" value="TetR_N"/>
    <property type="match status" value="1"/>
</dbReference>
<sequence length="207" mass="21592">VRTREVLIESAAQTFDEQGFARASLSAISARAGVSNGALHHHFASKAALARAVAAAAEGRLTRITAPRPLPAGGGSLQFLIDATHGLVQALAEDVVLRVGFGATPHLDRFGVPAGSRRLWARWVAQTLERARREGALRQDAPAETVTATLVALTLGLGALEREAPARRADVVTLLWSLLLPALVAHGRAPLVPSGTPDRGAPQPPAG</sequence>
<accession>A0A5A9Z5J4</accession>
<keyword evidence="3" id="KW-0804">Transcription</keyword>
<keyword evidence="2 4" id="KW-0238">DNA-binding</keyword>
<dbReference type="Gene3D" id="1.10.357.10">
    <property type="entry name" value="Tetracycline Repressor, domain 2"/>
    <property type="match status" value="1"/>
</dbReference>
<evidence type="ECO:0000313" key="7">
    <source>
        <dbReference type="Proteomes" id="UP000324965"/>
    </source>
</evidence>
<evidence type="ECO:0000256" key="2">
    <source>
        <dbReference type="ARBA" id="ARBA00023125"/>
    </source>
</evidence>
<proteinExistence type="predicted"/>
<evidence type="ECO:0000256" key="4">
    <source>
        <dbReference type="PROSITE-ProRule" id="PRU00335"/>
    </source>
</evidence>
<dbReference type="GO" id="GO:0003700">
    <property type="term" value="F:DNA-binding transcription factor activity"/>
    <property type="evidence" value="ECO:0007669"/>
    <property type="project" value="TreeGrafter"/>
</dbReference>
<organism evidence="6 7">
    <name type="scientific">Streptomyces apricus</name>
    <dbReference type="NCBI Taxonomy" id="1828112"/>
    <lineage>
        <taxon>Bacteria</taxon>
        <taxon>Bacillati</taxon>
        <taxon>Actinomycetota</taxon>
        <taxon>Actinomycetes</taxon>
        <taxon>Kitasatosporales</taxon>
        <taxon>Streptomycetaceae</taxon>
        <taxon>Streptomyces</taxon>
    </lineage>
</organism>
<dbReference type="RefSeq" id="WP_149516102.1">
    <property type="nucleotide sequence ID" value="NZ_VDFC01000162.1"/>
</dbReference>
<dbReference type="PANTHER" id="PTHR30055">
    <property type="entry name" value="HTH-TYPE TRANSCRIPTIONAL REGULATOR RUTR"/>
    <property type="match status" value="1"/>
</dbReference>
<protein>
    <submittedName>
        <fullName evidence="6">TetR/AcrR family transcriptional regulator</fullName>
    </submittedName>
</protein>
<dbReference type="SUPFAM" id="SSF46689">
    <property type="entry name" value="Homeodomain-like"/>
    <property type="match status" value="1"/>
</dbReference>
<dbReference type="PRINTS" id="PR00455">
    <property type="entry name" value="HTHTETR"/>
</dbReference>
<dbReference type="InterPro" id="IPR036271">
    <property type="entry name" value="Tet_transcr_reg_TetR-rel_C_sf"/>
</dbReference>
<dbReference type="Proteomes" id="UP000324965">
    <property type="component" value="Unassembled WGS sequence"/>
</dbReference>
<evidence type="ECO:0000256" key="3">
    <source>
        <dbReference type="ARBA" id="ARBA00023163"/>
    </source>
</evidence>
<evidence type="ECO:0000256" key="1">
    <source>
        <dbReference type="ARBA" id="ARBA00023015"/>
    </source>
</evidence>
<reference evidence="6 7" key="1">
    <citation type="submission" date="2019-05" db="EMBL/GenBank/DDBJ databases">
        <authorList>
            <person name="Hariharan J."/>
            <person name="Choudoir M.J."/>
            <person name="Diebold P."/>
            <person name="Panke-Buisse K."/>
            <person name="Buckley D.H."/>
        </authorList>
    </citation>
    <scope>NUCLEOTIDE SEQUENCE [LARGE SCALE GENOMIC DNA]</scope>
    <source>
        <strain evidence="6 7">SUN51</strain>
    </source>
</reference>
<dbReference type="OrthoDB" id="9757917at2"/>
<dbReference type="InterPro" id="IPR023772">
    <property type="entry name" value="DNA-bd_HTH_TetR-type_CS"/>
</dbReference>
<dbReference type="PROSITE" id="PS50977">
    <property type="entry name" value="HTH_TETR_2"/>
    <property type="match status" value="1"/>
</dbReference>
<evidence type="ECO:0000313" key="6">
    <source>
        <dbReference type="EMBL" id="KAA0912392.1"/>
    </source>
</evidence>
<keyword evidence="1" id="KW-0805">Transcription regulation</keyword>
<dbReference type="PANTHER" id="PTHR30055:SF234">
    <property type="entry name" value="HTH-TYPE TRANSCRIPTIONAL REGULATOR BETI"/>
    <property type="match status" value="1"/>
</dbReference>
<dbReference type="InterPro" id="IPR001647">
    <property type="entry name" value="HTH_TetR"/>
</dbReference>
<evidence type="ECO:0000259" key="5">
    <source>
        <dbReference type="PROSITE" id="PS50977"/>
    </source>
</evidence>
<dbReference type="GO" id="GO:0000976">
    <property type="term" value="F:transcription cis-regulatory region binding"/>
    <property type="evidence" value="ECO:0007669"/>
    <property type="project" value="TreeGrafter"/>
</dbReference>
<name>A0A5A9Z5J4_9ACTN</name>
<comment type="caution">
    <text evidence="6">The sequence shown here is derived from an EMBL/GenBank/DDBJ whole genome shotgun (WGS) entry which is preliminary data.</text>
</comment>
<feature type="DNA-binding region" description="H-T-H motif" evidence="4">
    <location>
        <begin position="24"/>
        <end position="43"/>
    </location>
</feature>